<protein>
    <recommendedName>
        <fullName evidence="7">Cyclic nucleotide-binding domain-containing protein</fullName>
    </recommendedName>
</protein>
<accession>A0A7S7NP74</accession>
<evidence type="ECO:0000256" key="5">
    <source>
        <dbReference type="ARBA" id="ARBA00022840"/>
    </source>
</evidence>
<evidence type="ECO:0000259" key="7">
    <source>
        <dbReference type="PROSITE" id="PS50042"/>
    </source>
</evidence>
<evidence type="ECO:0000313" key="9">
    <source>
        <dbReference type="Proteomes" id="UP000593892"/>
    </source>
</evidence>
<evidence type="ECO:0000313" key="8">
    <source>
        <dbReference type="EMBL" id="QOY87252.1"/>
    </source>
</evidence>
<keyword evidence="3" id="KW-0547">Nucleotide-binding</keyword>
<dbReference type="Proteomes" id="UP000593892">
    <property type="component" value="Chromosome"/>
</dbReference>
<dbReference type="InterPro" id="IPR000595">
    <property type="entry name" value="cNMP-bd_dom"/>
</dbReference>
<evidence type="ECO:0000256" key="1">
    <source>
        <dbReference type="ARBA" id="ARBA00005715"/>
    </source>
</evidence>
<organism evidence="8 9">
    <name type="scientific">Paludibaculum fermentans</name>
    <dbReference type="NCBI Taxonomy" id="1473598"/>
    <lineage>
        <taxon>Bacteria</taxon>
        <taxon>Pseudomonadati</taxon>
        <taxon>Acidobacteriota</taxon>
        <taxon>Terriglobia</taxon>
        <taxon>Bryobacterales</taxon>
        <taxon>Bryobacteraceae</taxon>
        <taxon>Paludibaculum</taxon>
    </lineage>
</organism>
<dbReference type="AlphaFoldDB" id="A0A7S7NP74"/>
<dbReference type="Gene3D" id="3.40.980.20">
    <property type="entry name" value="Four-carbon acid sugar kinase, nucleotide binding domain"/>
    <property type="match status" value="1"/>
</dbReference>
<dbReference type="EMBL" id="CP063849">
    <property type="protein sequence ID" value="QOY87252.1"/>
    <property type="molecule type" value="Genomic_DNA"/>
</dbReference>
<keyword evidence="4" id="KW-0418">Kinase</keyword>
<keyword evidence="6" id="KW-0119">Carbohydrate metabolism</keyword>
<keyword evidence="2" id="KW-0808">Transferase</keyword>
<evidence type="ECO:0000256" key="4">
    <source>
        <dbReference type="ARBA" id="ARBA00022777"/>
    </source>
</evidence>
<dbReference type="KEGG" id="pfer:IRI77_31515"/>
<dbReference type="InterPro" id="IPR042213">
    <property type="entry name" value="NBD_C_sf"/>
</dbReference>
<evidence type="ECO:0000256" key="6">
    <source>
        <dbReference type="ARBA" id="ARBA00023277"/>
    </source>
</evidence>
<dbReference type="PROSITE" id="PS50042">
    <property type="entry name" value="CNMP_BINDING_3"/>
    <property type="match status" value="1"/>
</dbReference>
<sequence length="326" mass="34786">MGRLQVLALADDLTGALEAGARFRDSAVLLKSQADRAESVLVLDTESRHLAPDVAAFRLLGAMENLVSDIVYKKTDSTLRGNIGAEFKALLGAYPESVICYVPAYPELGRTVRSGVLLVDGVPVHLTSFARDPLNPVTESHVWKVLAAQGCDLERIRIFDGETPEDVRAAADEALSATRPVVAAGPAALAGALAQALGIVSKAPERWPQISDCVVINGSAHPASSAQVEMARQQGIPWAFDRAAGAHDTLIIFGGDTARGVLHRLDDPVLHPLGEILPGVPVSLFEHEGRRRVLISKAGGYGAPDLLLRLYARLCQTEKEPWNCSA</sequence>
<dbReference type="SUPFAM" id="SSF142764">
    <property type="entry name" value="YgbK-like"/>
    <property type="match status" value="1"/>
</dbReference>
<evidence type="ECO:0000256" key="3">
    <source>
        <dbReference type="ARBA" id="ARBA00022741"/>
    </source>
</evidence>
<dbReference type="Pfam" id="PF07005">
    <property type="entry name" value="SBD_N"/>
    <property type="match status" value="1"/>
</dbReference>
<proteinExistence type="inferred from homology"/>
<evidence type="ECO:0000256" key="2">
    <source>
        <dbReference type="ARBA" id="ARBA00022679"/>
    </source>
</evidence>
<dbReference type="RefSeq" id="WP_194448921.1">
    <property type="nucleotide sequence ID" value="NZ_CP063849.1"/>
</dbReference>
<name>A0A7S7NP74_PALFE</name>
<feature type="domain" description="Cyclic nucleotide-binding" evidence="7">
    <location>
        <begin position="1"/>
        <end position="60"/>
    </location>
</feature>
<reference evidence="8 9" key="1">
    <citation type="submission" date="2020-10" db="EMBL/GenBank/DDBJ databases">
        <title>Complete genome sequence of Paludibaculum fermentans P105T, a facultatively anaerobic acidobacterium capable of dissimilatory Fe(III) reduction.</title>
        <authorList>
            <person name="Dedysh S.N."/>
            <person name="Beletsky A.V."/>
            <person name="Kulichevskaya I.S."/>
            <person name="Mardanov A.V."/>
            <person name="Ravin N.V."/>
        </authorList>
    </citation>
    <scope>NUCLEOTIDE SEQUENCE [LARGE SCALE GENOMIC DNA]</scope>
    <source>
        <strain evidence="8 9">P105</strain>
    </source>
</reference>
<gene>
    <name evidence="8" type="ORF">IRI77_31515</name>
</gene>
<keyword evidence="9" id="KW-1185">Reference proteome</keyword>
<dbReference type="InterPro" id="IPR031475">
    <property type="entry name" value="NBD_C"/>
</dbReference>
<dbReference type="InterPro" id="IPR010737">
    <property type="entry name" value="4-carb_acid_sugar_kinase_N"/>
</dbReference>
<dbReference type="InterPro" id="IPR037051">
    <property type="entry name" value="4-carb_acid_sugar_kinase_N_sf"/>
</dbReference>
<dbReference type="Gene3D" id="3.40.50.10840">
    <property type="entry name" value="Putative sugar-binding, N-terminal domain"/>
    <property type="match status" value="1"/>
</dbReference>
<dbReference type="Pfam" id="PF17042">
    <property type="entry name" value="NBD_C"/>
    <property type="match status" value="1"/>
</dbReference>
<comment type="similarity">
    <text evidence="1">Belongs to the four-carbon acid sugar kinase family.</text>
</comment>
<keyword evidence="5" id="KW-0067">ATP-binding</keyword>